<dbReference type="EMBL" id="FMKA01000001">
    <property type="protein sequence ID" value="SCP95093.1"/>
    <property type="molecule type" value="Genomic_DNA"/>
</dbReference>
<dbReference type="GO" id="GO:0022900">
    <property type="term" value="P:electron transport chain"/>
    <property type="evidence" value="ECO:0007669"/>
    <property type="project" value="UniProtKB-UniRule"/>
</dbReference>
<comment type="subunit">
    <text evidence="6">The complex is composed of six subunits: RnfA, RnfB, RnfC, RnfD, RnfE and RnfG.</text>
</comment>
<dbReference type="InterPro" id="IPR010209">
    <property type="entry name" value="Ion_transpt_RnfG/RsxG"/>
</dbReference>
<dbReference type="AlphaFoldDB" id="A0A1D3TP10"/>
<evidence type="ECO:0000256" key="5">
    <source>
        <dbReference type="ARBA" id="ARBA00022982"/>
    </source>
</evidence>
<keyword evidence="6" id="KW-1003">Cell membrane</keyword>
<evidence type="ECO:0000259" key="7">
    <source>
        <dbReference type="SMART" id="SM00900"/>
    </source>
</evidence>
<comment type="cofactor">
    <cofactor evidence="6">
        <name>FMN</name>
        <dbReference type="ChEBI" id="CHEBI:58210"/>
    </cofactor>
</comment>
<protein>
    <recommendedName>
        <fullName evidence="6">Ion-translocating oxidoreductase complex subunit G</fullName>
        <ecNumber evidence="6">7.-.-.-</ecNumber>
    </recommendedName>
    <alternativeName>
        <fullName evidence="6">Rnf electron transport complex subunit G</fullName>
    </alternativeName>
</protein>
<dbReference type="GO" id="GO:0005886">
    <property type="term" value="C:plasma membrane"/>
    <property type="evidence" value="ECO:0007669"/>
    <property type="project" value="UniProtKB-SubCell"/>
</dbReference>
<keyword evidence="3 6" id="KW-0285">Flavoprotein</keyword>
<comment type="subcellular location">
    <subcellularLocation>
        <location evidence="6">Cell membrane</location>
        <topology evidence="6">Single-pass membrane protein</topology>
    </subcellularLocation>
</comment>
<dbReference type="PANTHER" id="PTHR36118:SF1">
    <property type="entry name" value="ION-TRANSLOCATING OXIDOREDUCTASE COMPLEX SUBUNIT G"/>
    <property type="match status" value="1"/>
</dbReference>
<dbReference type="PANTHER" id="PTHR36118">
    <property type="entry name" value="ION-TRANSLOCATING OXIDOREDUCTASE COMPLEX SUBUNIT G"/>
    <property type="match status" value="1"/>
</dbReference>
<dbReference type="HAMAP" id="MF_00479">
    <property type="entry name" value="RsxG_RnfG"/>
    <property type="match status" value="1"/>
</dbReference>
<comment type="function">
    <text evidence="6">Part of a membrane-bound complex that couples electron transfer with translocation of ions across the membrane.</text>
</comment>
<evidence type="ECO:0000313" key="8">
    <source>
        <dbReference type="EMBL" id="SCP95093.1"/>
    </source>
</evidence>
<dbReference type="EC" id="7.-.-.-" evidence="6"/>
<keyword evidence="2 6" id="KW-0597">Phosphoprotein</keyword>
<accession>A0A1D3TP10</accession>
<dbReference type="Pfam" id="PF04205">
    <property type="entry name" value="FMN_bind"/>
    <property type="match status" value="1"/>
</dbReference>
<evidence type="ECO:0000256" key="1">
    <source>
        <dbReference type="ARBA" id="ARBA00022448"/>
    </source>
</evidence>
<dbReference type="RefSeq" id="WP_091229046.1">
    <property type="nucleotide sequence ID" value="NZ_FMKA01000001.1"/>
</dbReference>
<keyword evidence="9" id="KW-1185">Reference proteome</keyword>
<keyword evidence="4 6" id="KW-0288">FMN</keyword>
<dbReference type="GO" id="GO:0009055">
    <property type="term" value="F:electron transfer activity"/>
    <property type="evidence" value="ECO:0007669"/>
    <property type="project" value="InterPro"/>
</dbReference>
<sequence>MNKIVKDALMLALITLVAGFLLGTIYEITKEPIKKQQELAKQESYKAVFKDASGFEASDADLADAASILAENGYGKEAIEEVMEAVNENGETLGYVMSVITNEGYAGEIKIAMGIQNDGTVNGIEILKISETAGLGMKAADSEFKDQYGNKNVEKFVYTKSGAASDEEIDVISGATITTNAVTNAVNSGICFFNSIAEGGAENE</sequence>
<dbReference type="NCBIfam" id="TIGR01947">
    <property type="entry name" value="rnfG"/>
    <property type="match status" value="1"/>
</dbReference>
<evidence type="ECO:0000313" key="9">
    <source>
        <dbReference type="Proteomes" id="UP000199315"/>
    </source>
</evidence>
<dbReference type="PIRSF" id="PIRSF006091">
    <property type="entry name" value="E_trnsport_RnfG"/>
    <property type="match status" value="1"/>
</dbReference>
<proteinExistence type="inferred from homology"/>
<dbReference type="SMART" id="SM00900">
    <property type="entry name" value="FMN_bind"/>
    <property type="match status" value="1"/>
</dbReference>
<dbReference type="Proteomes" id="UP000199315">
    <property type="component" value="Unassembled WGS sequence"/>
</dbReference>
<dbReference type="GO" id="GO:0010181">
    <property type="term" value="F:FMN binding"/>
    <property type="evidence" value="ECO:0007669"/>
    <property type="project" value="InterPro"/>
</dbReference>
<comment type="similarity">
    <text evidence="6">Belongs to the RnfG family.</text>
</comment>
<name>A0A1D3TP10_9FIRM</name>
<keyword evidence="6" id="KW-1278">Translocase</keyword>
<keyword evidence="5 6" id="KW-0249">Electron transport</keyword>
<reference evidence="8 9" key="1">
    <citation type="submission" date="2016-09" db="EMBL/GenBank/DDBJ databases">
        <authorList>
            <person name="Capua I."/>
            <person name="De Benedictis P."/>
            <person name="Joannis T."/>
            <person name="Lombin L.H."/>
            <person name="Cattoli G."/>
        </authorList>
    </citation>
    <scope>NUCLEOTIDE SEQUENCE [LARGE SCALE GENOMIC DNA]</scope>
    <source>
        <strain evidence="8 9">GluBS11</strain>
    </source>
</reference>
<evidence type="ECO:0000256" key="6">
    <source>
        <dbReference type="HAMAP-Rule" id="MF_00479"/>
    </source>
</evidence>
<keyword evidence="6" id="KW-0812">Transmembrane</keyword>
<dbReference type="OrthoDB" id="9787579at2"/>
<gene>
    <name evidence="6" type="primary">rnfG</name>
    <name evidence="8" type="ORF">SAMN05421730_1001306</name>
</gene>
<organism evidence="8 9">
    <name type="scientific">Anaerobium acetethylicum</name>
    <dbReference type="NCBI Taxonomy" id="1619234"/>
    <lineage>
        <taxon>Bacteria</taxon>
        <taxon>Bacillati</taxon>
        <taxon>Bacillota</taxon>
        <taxon>Clostridia</taxon>
        <taxon>Lachnospirales</taxon>
        <taxon>Lachnospiraceae</taxon>
        <taxon>Anaerobium</taxon>
    </lineage>
</organism>
<dbReference type="STRING" id="1619234.SAMN05421730_1001306"/>
<keyword evidence="6" id="KW-1133">Transmembrane helix</keyword>
<evidence type="ECO:0000256" key="2">
    <source>
        <dbReference type="ARBA" id="ARBA00022553"/>
    </source>
</evidence>
<feature type="domain" description="FMN-binding" evidence="7">
    <location>
        <begin position="104"/>
        <end position="193"/>
    </location>
</feature>
<feature type="modified residue" description="FMN phosphoryl threonine" evidence="6">
    <location>
        <position position="176"/>
    </location>
</feature>
<evidence type="ECO:0000256" key="3">
    <source>
        <dbReference type="ARBA" id="ARBA00022630"/>
    </source>
</evidence>
<dbReference type="InterPro" id="IPR007329">
    <property type="entry name" value="FMN-bd"/>
</dbReference>
<keyword evidence="6" id="KW-0472">Membrane</keyword>
<evidence type="ECO:0000256" key="4">
    <source>
        <dbReference type="ARBA" id="ARBA00022643"/>
    </source>
</evidence>
<keyword evidence="1 6" id="KW-0813">Transport</keyword>